<comment type="similarity">
    <text evidence="2">Belongs to the major facilitator superfamily. Metabolite:H+ Symporter (MHS) family (TC 2.A.1.6) family.</text>
</comment>
<dbReference type="EMBL" id="JAMOIM010000013">
    <property type="protein sequence ID" value="MCW6510066.1"/>
    <property type="molecule type" value="Genomic_DNA"/>
</dbReference>
<dbReference type="PANTHER" id="PTHR43528">
    <property type="entry name" value="ALPHA-KETOGLUTARATE PERMEASE"/>
    <property type="match status" value="1"/>
</dbReference>
<comment type="subcellular location">
    <subcellularLocation>
        <location evidence="1">Cell inner membrane</location>
        <topology evidence="1">Multi-pass membrane protein</topology>
    </subcellularLocation>
</comment>
<dbReference type="InterPro" id="IPR020846">
    <property type="entry name" value="MFS_dom"/>
</dbReference>
<comment type="caution">
    <text evidence="14">The sequence shown here is derived from an EMBL/GenBank/DDBJ whole genome shotgun (WGS) entry which is preliminary data.</text>
</comment>
<evidence type="ECO:0000256" key="12">
    <source>
        <dbReference type="SAM" id="Phobius"/>
    </source>
</evidence>
<feature type="transmembrane region" description="Helical" evidence="12">
    <location>
        <begin position="374"/>
        <end position="395"/>
    </location>
</feature>
<evidence type="ECO:0000256" key="6">
    <source>
        <dbReference type="ARBA" id="ARBA00022692"/>
    </source>
</evidence>
<keyword evidence="7" id="KW-0769">Symport</keyword>
<dbReference type="GO" id="GO:0005886">
    <property type="term" value="C:plasma membrane"/>
    <property type="evidence" value="ECO:0007669"/>
    <property type="project" value="UniProtKB-SubCell"/>
</dbReference>
<dbReference type="PROSITE" id="PS50850">
    <property type="entry name" value="MFS"/>
    <property type="match status" value="1"/>
</dbReference>
<evidence type="ECO:0000256" key="9">
    <source>
        <dbReference type="ARBA" id="ARBA00023136"/>
    </source>
</evidence>
<dbReference type="SUPFAM" id="SSF103473">
    <property type="entry name" value="MFS general substrate transporter"/>
    <property type="match status" value="1"/>
</dbReference>
<feature type="transmembrane region" description="Helical" evidence="12">
    <location>
        <begin position="339"/>
        <end position="362"/>
    </location>
</feature>
<feature type="transmembrane region" description="Helical" evidence="12">
    <location>
        <begin position="196"/>
        <end position="215"/>
    </location>
</feature>
<feature type="transmembrane region" description="Helical" evidence="12">
    <location>
        <begin position="247"/>
        <end position="265"/>
    </location>
</feature>
<keyword evidence="9 12" id="KW-0472">Membrane</keyword>
<gene>
    <name evidence="14" type="ORF">M8523_18775</name>
</gene>
<keyword evidence="8 12" id="KW-1133">Transmembrane helix</keyword>
<feature type="transmembrane region" description="Helical" evidence="12">
    <location>
        <begin position="315"/>
        <end position="333"/>
    </location>
</feature>
<keyword evidence="3" id="KW-0813">Transport</keyword>
<evidence type="ECO:0000256" key="7">
    <source>
        <dbReference type="ARBA" id="ARBA00022847"/>
    </source>
</evidence>
<dbReference type="GO" id="GO:0015293">
    <property type="term" value="F:symporter activity"/>
    <property type="evidence" value="ECO:0007669"/>
    <property type="project" value="UniProtKB-KW"/>
</dbReference>
<sequence>MRRPTELRGQESTEAWSSRRRVFAILGSSSGNLIEWYDFYAYAFTQLYFAAAFIPSGNATTRLLYTSGIFAVGFFMRPVGGWLFGIIADRAGRRASMMVSVLLMCGGSLAVAVLPTYAEIGLAAPILLLLARLIQGLSVGGEYGTSATYMSEVALAGRRGFLSSFQYVTLIGGQLLASLVILLLQQGLSDTALRGWGWRIPFVLGALGALVVFFLRRALPETSSQATRARREAGSLRELFRHHLRPFLVVLGYTAGGSLSFYVFTTYMQKYLVNSAHMSDRTANVVMTAVLFTYMCLQPLFGWLSDRIGRRSSMLAFGVLATLCTVPLMRAIGSVENPVAAYGLVTAALAIVSFYTSISGLVKAEMFPAEIRALGVGFSYAIANALFGGTAEYVALWFKDAGHESWFFWYVTLMCGVALLTILTQLPRRAAYLQGQSTE</sequence>
<comment type="function">
    <text evidence="10">Uptake of alpha-ketoglutarate across the boundary membrane with the concomitant import of a cation (symport system).</text>
</comment>
<name>A0AA42CL69_9HYPH</name>
<feature type="transmembrane region" description="Helical" evidence="12">
    <location>
        <begin position="95"/>
        <end position="114"/>
    </location>
</feature>
<dbReference type="Gene3D" id="1.20.1250.20">
    <property type="entry name" value="MFS general substrate transporter like domains"/>
    <property type="match status" value="2"/>
</dbReference>
<reference evidence="14" key="1">
    <citation type="submission" date="2022-05" db="EMBL/GenBank/DDBJ databases">
        <authorList>
            <person name="Pankratov T."/>
        </authorList>
    </citation>
    <scope>NUCLEOTIDE SEQUENCE</scope>
    <source>
        <strain evidence="14">BP6-180914</strain>
    </source>
</reference>
<evidence type="ECO:0000256" key="1">
    <source>
        <dbReference type="ARBA" id="ARBA00004429"/>
    </source>
</evidence>
<dbReference type="InterPro" id="IPR005828">
    <property type="entry name" value="MFS_sugar_transport-like"/>
</dbReference>
<feature type="transmembrane region" description="Helical" evidence="12">
    <location>
        <begin position="161"/>
        <end position="184"/>
    </location>
</feature>
<keyword evidence="5" id="KW-0997">Cell inner membrane</keyword>
<evidence type="ECO:0000256" key="8">
    <source>
        <dbReference type="ARBA" id="ARBA00022989"/>
    </source>
</evidence>
<evidence type="ECO:0000313" key="14">
    <source>
        <dbReference type="EMBL" id="MCW6510066.1"/>
    </source>
</evidence>
<evidence type="ECO:0000256" key="5">
    <source>
        <dbReference type="ARBA" id="ARBA00022519"/>
    </source>
</evidence>
<dbReference type="Pfam" id="PF00083">
    <property type="entry name" value="Sugar_tr"/>
    <property type="match status" value="2"/>
</dbReference>
<evidence type="ECO:0000256" key="11">
    <source>
        <dbReference type="ARBA" id="ARBA00069296"/>
    </source>
</evidence>
<organism evidence="14 15">
    <name type="scientific">Lichenifustis flavocetrariae</name>
    <dbReference type="NCBI Taxonomy" id="2949735"/>
    <lineage>
        <taxon>Bacteria</taxon>
        <taxon>Pseudomonadati</taxon>
        <taxon>Pseudomonadota</taxon>
        <taxon>Alphaproteobacteria</taxon>
        <taxon>Hyphomicrobiales</taxon>
        <taxon>Lichenihabitantaceae</taxon>
        <taxon>Lichenifustis</taxon>
    </lineage>
</organism>
<evidence type="ECO:0000259" key="13">
    <source>
        <dbReference type="PROSITE" id="PS50850"/>
    </source>
</evidence>
<evidence type="ECO:0000256" key="2">
    <source>
        <dbReference type="ARBA" id="ARBA00008240"/>
    </source>
</evidence>
<keyword evidence="6 12" id="KW-0812">Transmembrane</keyword>
<feature type="transmembrane region" description="Helical" evidence="12">
    <location>
        <begin position="63"/>
        <end position="88"/>
    </location>
</feature>
<evidence type="ECO:0000256" key="10">
    <source>
        <dbReference type="ARBA" id="ARBA00058957"/>
    </source>
</evidence>
<dbReference type="AlphaFoldDB" id="A0AA42CL69"/>
<feature type="domain" description="Major facilitator superfamily (MFS) profile" evidence="13">
    <location>
        <begin position="24"/>
        <end position="430"/>
    </location>
</feature>
<dbReference type="RefSeq" id="WP_282586441.1">
    <property type="nucleotide sequence ID" value="NZ_JAMOIM010000013.1"/>
</dbReference>
<protein>
    <recommendedName>
        <fullName evidence="11">Alpha-ketoglutarate permease</fullName>
    </recommendedName>
</protein>
<dbReference type="NCBIfam" id="NF007710">
    <property type="entry name" value="PRK10406.1"/>
    <property type="match status" value="1"/>
</dbReference>
<evidence type="ECO:0000256" key="3">
    <source>
        <dbReference type="ARBA" id="ARBA00022448"/>
    </source>
</evidence>
<evidence type="ECO:0000256" key="4">
    <source>
        <dbReference type="ARBA" id="ARBA00022475"/>
    </source>
</evidence>
<dbReference type="InterPro" id="IPR005829">
    <property type="entry name" value="Sugar_transporter_CS"/>
</dbReference>
<dbReference type="InterPro" id="IPR036259">
    <property type="entry name" value="MFS_trans_sf"/>
</dbReference>
<dbReference type="Proteomes" id="UP001165667">
    <property type="component" value="Unassembled WGS sequence"/>
</dbReference>
<proteinExistence type="inferred from homology"/>
<dbReference type="FunFam" id="1.20.1250.20:FF:000095">
    <property type="entry name" value="Alpha-ketoglutarate permease"/>
    <property type="match status" value="1"/>
</dbReference>
<dbReference type="PANTHER" id="PTHR43528:SF1">
    <property type="entry name" value="ALPHA-KETOGLUTARATE PERMEASE"/>
    <property type="match status" value="1"/>
</dbReference>
<feature type="transmembrane region" description="Helical" evidence="12">
    <location>
        <begin position="120"/>
        <end position="140"/>
    </location>
</feature>
<dbReference type="InterPro" id="IPR051084">
    <property type="entry name" value="H+-coupled_symporters"/>
</dbReference>
<dbReference type="CDD" id="cd17367">
    <property type="entry name" value="MFS_KgtP"/>
    <property type="match status" value="1"/>
</dbReference>
<evidence type="ECO:0000313" key="15">
    <source>
        <dbReference type="Proteomes" id="UP001165667"/>
    </source>
</evidence>
<keyword evidence="15" id="KW-1185">Reference proteome</keyword>
<dbReference type="PROSITE" id="PS00217">
    <property type="entry name" value="SUGAR_TRANSPORT_2"/>
    <property type="match status" value="1"/>
</dbReference>
<feature type="transmembrane region" description="Helical" evidence="12">
    <location>
        <begin position="285"/>
        <end position="303"/>
    </location>
</feature>
<accession>A0AA42CL69</accession>
<keyword evidence="4" id="KW-1003">Cell membrane</keyword>
<feature type="transmembrane region" description="Helical" evidence="12">
    <location>
        <begin position="407"/>
        <end position="426"/>
    </location>
</feature>